<evidence type="ECO:0000313" key="2">
    <source>
        <dbReference type="Proteomes" id="UP000593565"/>
    </source>
</evidence>
<accession>A0A7J5ZIG0</accession>
<reference evidence="1 2" key="1">
    <citation type="submission" date="2020-02" db="EMBL/GenBank/DDBJ databases">
        <title>A chromosome-scale genome assembly of the black bullhead catfish (Ameiurus melas).</title>
        <authorList>
            <person name="Wen M."/>
            <person name="Zham M."/>
            <person name="Cabau C."/>
            <person name="Klopp C."/>
            <person name="Donnadieu C."/>
            <person name="Roques C."/>
            <person name="Bouchez O."/>
            <person name="Lampietro C."/>
            <person name="Jouanno E."/>
            <person name="Herpin A."/>
            <person name="Louis A."/>
            <person name="Berthelot C."/>
            <person name="Parey E."/>
            <person name="Roest-Crollius H."/>
            <person name="Braasch I."/>
            <person name="Postlethwait J."/>
            <person name="Robinson-Rechavi M."/>
            <person name="Echchiki A."/>
            <person name="Begum T."/>
            <person name="Montfort J."/>
            <person name="Schartl M."/>
            <person name="Bobe J."/>
            <person name="Guiguen Y."/>
        </authorList>
    </citation>
    <scope>NUCLEOTIDE SEQUENCE [LARGE SCALE GENOMIC DNA]</scope>
    <source>
        <strain evidence="1">M_S1</strain>
        <tissue evidence="1">Blood</tissue>
    </source>
</reference>
<organism evidence="1 2">
    <name type="scientific">Ameiurus melas</name>
    <name type="common">Black bullhead</name>
    <name type="synonym">Silurus melas</name>
    <dbReference type="NCBI Taxonomy" id="219545"/>
    <lineage>
        <taxon>Eukaryota</taxon>
        <taxon>Metazoa</taxon>
        <taxon>Chordata</taxon>
        <taxon>Craniata</taxon>
        <taxon>Vertebrata</taxon>
        <taxon>Euteleostomi</taxon>
        <taxon>Actinopterygii</taxon>
        <taxon>Neopterygii</taxon>
        <taxon>Teleostei</taxon>
        <taxon>Ostariophysi</taxon>
        <taxon>Siluriformes</taxon>
        <taxon>Ictaluridae</taxon>
        <taxon>Ameiurus</taxon>
    </lineage>
</organism>
<evidence type="ECO:0000313" key="1">
    <source>
        <dbReference type="EMBL" id="KAF4070445.1"/>
    </source>
</evidence>
<keyword evidence="2" id="KW-1185">Reference proteome</keyword>
<protein>
    <submittedName>
        <fullName evidence="1">Uncharacterized protein</fullName>
    </submittedName>
</protein>
<dbReference type="AlphaFoldDB" id="A0A7J5ZIG0"/>
<name>A0A7J5ZIG0_AMEME</name>
<dbReference type="EMBL" id="JAAGNN010000029">
    <property type="protein sequence ID" value="KAF4070445.1"/>
    <property type="molecule type" value="Genomic_DNA"/>
</dbReference>
<comment type="caution">
    <text evidence="1">The sequence shown here is derived from an EMBL/GenBank/DDBJ whole genome shotgun (WGS) entry which is preliminary data.</text>
</comment>
<dbReference type="Proteomes" id="UP000593565">
    <property type="component" value="Unassembled WGS sequence"/>
</dbReference>
<sequence>MPERRKGHEDAGRGIFTINLITFKTRVCKRILLYRKLGHKPGKKTCLISLLARGTGKRNPSERLASGDPGGDVVTLFCAGSWNTRGTRAAV</sequence>
<proteinExistence type="predicted"/>
<gene>
    <name evidence="1" type="ORF">AMELA_G00285580</name>
</gene>